<dbReference type="PANTHER" id="PTHR30349:SF64">
    <property type="entry name" value="PROPHAGE INTEGRASE INTD-RELATED"/>
    <property type="match status" value="1"/>
</dbReference>
<dbReference type="GO" id="GO:0003677">
    <property type="term" value="F:DNA binding"/>
    <property type="evidence" value="ECO:0007669"/>
    <property type="project" value="InterPro"/>
</dbReference>
<evidence type="ECO:0000313" key="5">
    <source>
        <dbReference type="Proteomes" id="UP000249135"/>
    </source>
</evidence>
<organism evidence="4 5">
    <name type="scientific">Variovorax paradoxus</name>
    <dbReference type="NCBI Taxonomy" id="34073"/>
    <lineage>
        <taxon>Bacteria</taxon>
        <taxon>Pseudomonadati</taxon>
        <taxon>Pseudomonadota</taxon>
        <taxon>Betaproteobacteria</taxon>
        <taxon>Burkholderiales</taxon>
        <taxon>Comamonadaceae</taxon>
        <taxon>Variovorax</taxon>
    </lineage>
</organism>
<dbReference type="InterPro" id="IPR002104">
    <property type="entry name" value="Integrase_catalytic"/>
</dbReference>
<keyword evidence="1" id="KW-0229">DNA integration</keyword>
<proteinExistence type="predicted"/>
<dbReference type="Gene3D" id="1.10.443.10">
    <property type="entry name" value="Intergrase catalytic core"/>
    <property type="match status" value="1"/>
</dbReference>
<reference evidence="4 5" key="1">
    <citation type="submission" date="2017-08" db="EMBL/GenBank/DDBJ databases">
        <title>Infants hospitalized years apart are colonized by the same room-sourced microbial strains.</title>
        <authorList>
            <person name="Brooks B."/>
            <person name="Olm M.R."/>
            <person name="Firek B.A."/>
            <person name="Baker R."/>
            <person name="Thomas B.C."/>
            <person name="Morowitz M.J."/>
            <person name="Banfield J.F."/>
        </authorList>
    </citation>
    <scope>NUCLEOTIDE SEQUENCE [LARGE SCALE GENOMIC DNA]</scope>
    <source>
        <strain evidence="4">S2_005_003_R2_41</strain>
    </source>
</reference>
<name>A0A2W5QJ02_VARPD</name>
<dbReference type="Pfam" id="PF00589">
    <property type="entry name" value="Phage_integrase"/>
    <property type="match status" value="1"/>
</dbReference>
<dbReference type="InterPro" id="IPR013762">
    <property type="entry name" value="Integrase-like_cat_sf"/>
</dbReference>
<gene>
    <name evidence="4" type="ORF">DI563_07165</name>
</gene>
<dbReference type="AlphaFoldDB" id="A0A2W5QJ02"/>
<dbReference type="GO" id="GO:0015074">
    <property type="term" value="P:DNA integration"/>
    <property type="evidence" value="ECO:0007669"/>
    <property type="project" value="UniProtKB-KW"/>
</dbReference>
<dbReference type="PROSITE" id="PS51898">
    <property type="entry name" value="TYR_RECOMBINASE"/>
    <property type="match status" value="1"/>
</dbReference>
<sequence length="393" mass="44609">MSDIRKRHGKKGATYQVRYANAASSSGYSFKSFPTRKEALAFSENAQSRPKPSAQSREIRTVEQGLQKWLDVCEKEGRDGRDPVTQYTLKNYQWRRDCILAYGWTKPLYELASPDMVEFRSYLLKEHSRDVAGKLLSSFHSMILEMIKRGVLTHDILTGVSIRGGSRYDAPVVIPTEGEVFALLSAADSLANSKNEQVRKSWERYRPMLYLAADTGMRPQEYIVVPTFNIEDNGVKVDRALERGGARISVTKTPAGRRFIDLSPDIVGMVRSYAEKHPVEGNDHSLVFPTASGRWQSTDNWRKRGFYAACEKAGLMEAVEVDGQKVDRPKFSPYDLRHFYASMLIEKRVNLKRLQKLMGHEKIETTLNVYGHIVERVEAAAEKHTGLLATLRP</sequence>
<dbReference type="InterPro" id="IPR050090">
    <property type="entry name" value="Tyrosine_recombinase_XerCD"/>
</dbReference>
<feature type="domain" description="Tyr recombinase" evidence="3">
    <location>
        <begin position="169"/>
        <end position="385"/>
    </location>
</feature>
<dbReference type="PANTHER" id="PTHR30349">
    <property type="entry name" value="PHAGE INTEGRASE-RELATED"/>
    <property type="match status" value="1"/>
</dbReference>
<dbReference type="CDD" id="cd01189">
    <property type="entry name" value="INT_ICEBs1_C_like"/>
    <property type="match status" value="1"/>
</dbReference>
<dbReference type="InterPro" id="IPR011010">
    <property type="entry name" value="DNA_brk_join_enz"/>
</dbReference>
<keyword evidence="2" id="KW-0233">DNA recombination</keyword>
<protein>
    <submittedName>
        <fullName evidence="4">Site-specific integrase</fullName>
    </submittedName>
</protein>
<evidence type="ECO:0000259" key="3">
    <source>
        <dbReference type="PROSITE" id="PS51898"/>
    </source>
</evidence>
<dbReference type="Proteomes" id="UP000249135">
    <property type="component" value="Unassembled WGS sequence"/>
</dbReference>
<dbReference type="GO" id="GO:0006310">
    <property type="term" value="P:DNA recombination"/>
    <property type="evidence" value="ECO:0007669"/>
    <property type="project" value="UniProtKB-KW"/>
</dbReference>
<evidence type="ECO:0000256" key="1">
    <source>
        <dbReference type="ARBA" id="ARBA00022908"/>
    </source>
</evidence>
<accession>A0A2W5QJ02</accession>
<dbReference type="EMBL" id="QFPP01000053">
    <property type="protein sequence ID" value="PZQ76399.1"/>
    <property type="molecule type" value="Genomic_DNA"/>
</dbReference>
<comment type="caution">
    <text evidence="4">The sequence shown here is derived from an EMBL/GenBank/DDBJ whole genome shotgun (WGS) entry which is preliminary data.</text>
</comment>
<dbReference type="SUPFAM" id="SSF56349">
    <property type="entry name" value="DNA breaking-rejoining enzymes"/>
    <property type="match status" value="1"/>
</dbReference>
<evidence type="ECO:0000256" key="2">
    <source>
        <dbReference type="ARBA" id="ARBA00023172"/>
    </source>
</evidence>
<evidence type="ECO:0000313" key="4">
    <source>
        <dbReference type="EMBL" id="PZQ76399.1"/>
    </source>
</evidence>